<evidence type="ECO:0000259" key="3">
    <source>
        <dbReference type="Pfam" id="PF13403"/>
    </source>
</evidence>
<dbReference type="InterPro" id="IPR001343">
    <property type="entry name" value="Hemolysn_Ca-bd"/>
</dbReference>
<dbReference type="EMBL" id="CYSE01000007">
    <property type="protein sequence ID" value="CUH81261.1"/>
    <property type="molecule type" value="Genomic_DNA"/>
</dbReference>
<dbReference type="SUPFAM" id="SSF51120">
    <property type="entry name" value="beta-Roll"/>
    <property type="match status" value="4"/>
</dbReference>
<dbReference type="PANTHER" id="PTHR38340:SF1">
    <property type="entry name" value="S-LAYER PROTEIN"/>
    <property type="match status" value="1"/>
</dbReference>
<dbReference type="InterPro" id="IPR011049">
    <property type="entry name" value="Serralysin-like_metalloprot_C"/>
</dbReference>
<dbReference type="OrthoDB" id="6305173at2"/>
<reference evidence="4 5" key="1">
    <citation type="submission" date="2015-09" db="EMBL/GenBank/DDBJ databases">
        <authorList>
            <consortium name="Swine Surveillance"/>
        </authorList>
    </citation>
    <scope>NUCLEOTIDE SEQUENCE [LARGE SCALE GENOMIC DNA]</scope>
    <source>
        <strain evidence="4 5">CECT 7648</strain>
    </source>
</reference>
<dbReference type="InterPro" id="IPR028992">
    <property type="entry name" value="Hedgehog/Intein_dom"/>
</dbReference>
<evidence type="ECO:0000256" key="1">
    <source>
        <dbReference type="ARBA" id="ARBA00004613"/>
    </source>
</evidence>
<keyword evidence="5" id="KW-1185">Reference proteome</keyword>
<dbReference type="InterPro" id="IPR018511">
    <property type="entry name" value="Hemolysin-typ_Ca-bd_CS"/>
</dbReference>
<feature type="domain" description="Hedgehog/Intein (Hint)" evidence="3">
    <location>
        <begin position="736"/>
        <end position="874"/>
    </location>
</feature>
<proteinExistence type="predicted"/>
<dbReference type="STRING" id="441103.TRN7648_03391"/>
<dbReference type="Pfam" id="PF00353">
    <property type="entry name" value="HemolysinCabind"/>
    <property type="match status" value="8"/>
</dbReference>
<sequence length="947" mass="95552">MATYTFIGYAPTAFIALGGSDYMLDPAWDSATDGYTFVFTDDDPDLSGDLSNNEVGDDANQSAVVTDALGNPVASGRVYIEDQFGYVDKFGATQAIYAVEIAGVLIGYIGTQEVQPGVVCTLTSLGNVTSVPYANIASNTYSPSDADTIQGSAGADSIAAGDQADSIEAGDGADTIDGGAGNDTIYYGDGGDSVSGGDGDDLIDDVDGIQLGSADTIDGGAGNDSIYAGLNTDLVYGGTGNDWIAGEGGNDTLYGGDGNDTVLGGDGEDLIYGEAGSDSLRGDAGNDTIYGGADNDQIYGGTGGDLLYGDAGTDVILGDADNDTIFGGDGGDYLAGNAGSDSLEGGADGDIFFFEDGWGNDTVLGGNTVTTGSDNDFLNFTYLTATGVTVTFSGWEDGTASDGGNAVSFDNIEGLTMSAQADSVDAALDGSGLFIDMGGGADTVGGGSGDDTIYGGAGDDTIWGAAGADYIEGGDGSDTLQGADGDDTIWGGAGVNTIMGDAGQDVLIVTGADGQTSAFGGEGGSDWDTLQLSGAPVSVTWGGWEFGSFTYDGGVTTHNFYEIEYVTGTTGADTFDASSAATGVNIAAGDGADTVTGSGFADSIAGEGGNDSLTGGAGADTLDGGAGDDILTGGTGDDVITTGTGADTIVMADGDGSDTITDFDMTDSGGFTVDQLDVSGLTTAGGDPIRVFDVVVSDDGSGNAVLSFPGGEQVTLTGVTPAQVSSTGAMYSMGVPCLAEGTLVDTPKGVRPVDSLAPGDLVRTRDGPPQRVLWAGFRDVTRTDMLNDPRLFPVLIGKGALGNLRPLRVSAQHCVWVPGQHGGALVRARHMSLTGWGGARIMRGCQGIRYYHILLEEHALIRAEGAWVESFWPGPGGFAAVAPALRMHLLGACPALAEGLLGLALVEPAYGPQARPVLHRRDVTETTCLDWSSRLRRRASARTNGLA</sequence>
<dbReference type="InterPro" id="IPR050557">
    <property type="entry name" value="RTX_toxin/Mannuronan_C5-epim"/>
</dbReference>
<evidence type="ECO:0000256" key="2">
    <source>
        <dbReference type="ARBA" id="ARBA00022525"/>
    </source>
</evidence>
<organism evidence="4 5">
    <name type="scientific">Tropicibacter naphthalenivorans</name>
    <dbReference type="NCBI Taxonomy" id="441103"/>
    <lineage>
        <taxon>Bacteria</taxon>
        <taxon>Pseudomonadati</taxon>
        <taxon>Pseudomonadota</taxon>
        <taxon>Alphaproteobacteria</taxon>
        <taxon>Rhodobacterales</taxon>
        <taxon>Roseobacteraceae</taxon>
        <taxon>Tropicibacter</taxon>
    </lineage>
</organism>
<evidence type="ECO:0000313" key="5">
    <source>
        <dbReference type="Proteomes" id="UP000054935"/>
    </source>
</evidence>
<dbReference type="GO" id="GO:0005576">
    <property type="term" value="C:extracellular region"/>
    <property type="evidence" value="ECO:0007669"/>
    <property type="project" value="UniProtKB-SubCell"/>
</dbReference>
<dbReference type="AlphaFoldDB" id="A0A0P1GWP5"/>
<dbReference type="PRINTS" id="PR00313">
    <property type="entry name" value="CABNDNGRPT"/>
</dbReference>
<dbReference type="GO" id="GO:0005509">
    <property type="term" value="F:calcium ion binding"/>
    <property type="evidence" value="ECO:0007669"/>
    <property type="project" value="InterPro"/>
</dbReference>
<evidence type="ECO:0000313" key="4">
    <source>
        <dbReference type="EMBL" id="CUH81261.1"/>
    </source>
</evidence>
<dbReference type="Gene3D" id="2.170.16.10">
    <property type="entry name" value="Hedgehog/Intein (Hint) domain"/>
    <property type="match status" value="1"/>
</dbReference>
<dbReference type="Pfam" id="PF13403">
    <property type="entry name" value="Hint_2"/>
    <property type="match status" value="1"/>
</dbReference>
<keyword evidence="2" id="KW-0964">Secreted</keyword>
<dbReference type="InterPro" id="IPR036844">
    <property type="entry name" value="Hint_dom_sf"/>
</dbReference>
<protein>
    <submittedName>
        <fullName evidence="4">Cyclolysin</fullName>
    </submittedName>
</protein>
<dbReference type="RefSeq" id="WP_058248824.1">
    <property type="nucleotide sequence ID" value="NZ_CYSE01000007.1"/>
</dbReference>
<dbReference type="PANTHER" id="PTHR38340">
    <property type="entry name" value="S-LAYER PROTEIN"/>
    <property type="match status" value="1"/>
</dbReference>
<comment type="subcellular location">
    <subcellularLocation>
        <location evidence="1">Secreted</location>
    </subcellularLocation>
</comment>
<gene>
    <name evidence="4" type="primary">cya_21</name>
    <name evidence="4" type="ORF">TRN7648_03391</name>
</gene>
<dbReference type="PROSITE" id="PS00330">
    <property type="entry name" value="HEMOLYSIN_CALCIUM"/>
    <property type="match status" value="6"/>
</dbReference>
<dbReference type="Gene3D" id="2.150.10.10">
    <property type="entry name" value="Serralysin-like metalloprotease, C-terminal"/>
    <property type="match status" value="6"/>
</dbReference>
<dbReference type="SUPFAM" id="SSF51294">
    <property type="entry name" value="Hedgehog/intein (Hint) domain"/>
    <property type="match status" value="1"/>
</dbReference>
<accession>A0A0P1GWP5</accession>
<name>A0A0P1GWP5_9RHOB</name>
<dbReference type="Proteomes" id="UP000054935">
    <property type="component" value="Unassembled WGS sequence"/>
</dbReference>